<keyword evidence="4" id="KW-0997">Cell inner membrane</keyword>
<evidence type="ECO:0000313" key="10">
    <source>
        <dbReference type="Proteomes" id="UP000288361"/>
    </source>
</evidence>
<proteinExistence type="inferred from homology"/>
<evidence type="ECO:0000256" key="5">
    <source>
        <dbReference type="ARBA" id="ARBA00022692"/>
    </source>
</evidence>
<keyword evidence="5 8" id="KW-0812">Transmembrane</keyword>
<feature type="transmembrane region" description="Helical" evidence="8">
    <location>
        <begin position="180"/>
        <end position="199"/>
    </location>
</feature>
<reference evidence="9 10" key="1">
    <citation type="journal article" date="2011" name="Front. Microbiol.">
        <title>Genomic signatures of strain selection and enhancement in Bacillus atrophaeus var. globigii, a historical biowarfare simulant.</title>
        <authorList>
            <person name="Gibbons H.S."/>
            <person name="Broomall S.M."/>
            <person name="McNew L.A."/>
            <person name="Daligault H."/>
            <person name="Chapman C."/>
            <person name="Bruce D."/>
            <person name="Karavis M."/>
            <person name="Krepps M."/>
            <person name="McGregor P.A."/>
            <person name="Hong C."/>
            <person name="Park K.H."/>
            <person name="Akmal A."/>
            <person name="Feldman A."/>
            <person name="Lin J.S."/>
            <person name="Chang W.E."/>
            <person name="Higgs B.W."/>
            <person name="Demirev P."/>
            <person name="Lindquist J."/>
            <person name="Liem A."/>
            <person name="Fochler E."/>
            <person name="Read T.D."/>
            <person name="Tapia R."/>
            <person name="Johnson S."/>
            <person name="Bishop-Lilly K.A."/>
            <person name="Detter C."/>
            <person name="Han C."/>
            <person name="Sozhamannan S."/>
            <person name="Rosenzweig C.N."/>
            <person name="Skowronski E.W."/>
        </authorList>
    </citation>
    <scope>NUCLEOTIDE SEQUENCE [LARGE SCALE GENOMIC DNA]</scope>
    <source>
        <strain evidence="9 10">TPS4-2</strain>
    </source>
</reference>
<protein>
    <submittedName>
        <fullName evidence="9">TIGR01620 family protein</fullName>
    </submittedName>
</protein>
<dbReference type="Proteomes" id="UP000288361">
    <property type="component" value="Unassembled WGS sequence"/>
</dbReference>
<comment type="caution">
    <text evidence="9">The sequence shown here is derived from an EMBL/GenBank/DDBJ whole genome shotgun (WGS) entry which is preliminary data.</text>
</comment>
<dbReference type="GO" id="GO:0005886">
    <property type="term" value="C:plasma membrane"/>
    <property type="evidence" value="ECO:0007669"/>
    <property type="project" value="UniProtKB-SubCell"/>
</dbReference>
<evidence type="ECO:0000256" key="7">
    <source>
        <dbReference type="ARBA" id="ARBA00023136"/>
    </source>
</evidence>
<gene>
    <name evidence="9" type="ORF">CWI73_01335</name>
</gene>
<evidence type="ECO:0000313" key="9">
    <source>
        <dbReference type="EMBL" id="RUO67540.1"/>
    </source>
</evidence>
<evidence type="ECO:0000256" key="4">
    <source>
        <dbReference type="ARBA" id="ARBA00022519"/>
    </source>
</evidence>
<keyword evidence="7 8" id="KW-0472">Membrane</keyword>
<dbReference type="RefSeq" id="WP_126751209.1">
    <property type="nucleotide sequence ID" value="NZ_JBHUMT010000016.1"/>
</dbReference>
<dbReference type="InterPro" id="IPR021147">
    <property type="entry name" value="DUF697"/>
</dbReference>
<name>A0A432YW40_9GAMM</name>
<dbReference type="AlphaFoldDB" id="A0A432YW40"/>
<feature type="transmembrane region" description="Helical" evidence="8">
    <location>
        <begin position="84"/>
        <end position="105"/>
    </location>
</feature>
<accession>A0A432YW40</accession>
<evidence type="ECO:0000256" key="2">
    <source>
        <dbReference type="ARBA" id="ARBA00008255"/>
    </source>
</evidence>
<evidence type="ECO:0000256" key="1">
    <source>
        <dbReference type="ARBA" id="ARBA00004429"/>
    </source>
</evidence>
<dbReference type="InterPro" id="IPR006507">
    <property type="entry name" value="UPF0283"/>
</dbReference>
<organism evidence="9 10">
    <name type="scientific">Idiomarina piscisalsi</name>
    <dbReference type="NCBI Taxonomy" id="1096243"/>
    <lineage>
        <taxon>Bacteria</taxon>
        <taxon>Pseudomonadati</taxon>
        <taxon>Pseudomonadota</taxon>
        <taxon>Gammaproteobacteria</taxon>
        <taxon>Alteromonadales</taxon>
        <taxon>Idiomarinaceae</taxon>
        <taxon>Idiomarina</taxon>
    </lineage>
</organism>
<dbReference type="PANTHER" id="PTHR39342:SF1">
    <property type="entry name" value="UPF0283 MEMBRANE PROTEIN YCJF"/>
    <property type="match status" value="1"/>
</dbReference>
<evidence type="ECO:0000256" key="8">
    <source>
        <dbReference type="SAM" id="Phobius"/>
    </source>
</evidence>
<sequence>MSKHRKLTYYSVEEEAQPQVSPEPFDEQDTIENSTDWQARYDGKPRRWGRWLLLGLVLALVAGIAEIVLAVIESWQQSWVLGGLWSLGFALIVGIFSAFIVKEFWQLRQLKRRWHAQSHGIESVEQQLKLLDHPDLEECWAQIYQPYWSDSEKRERFECDILSRVDQQASRLVSRWSAEAAAMIAVSPFAVLDMLIILWRNQRMIHRIAALYGVKLGYLARLRLWRQVLANIAYSGLSEAAVDLGTQWVSAELITKLSARAGQGLGAGLLTARLGYQVISLCRPMPFQHTKKPGYGRLQKDLLSQLKGVLPSLYKARFTKAAKSSDTKVEN</sequence>
<evidence type="ECO:0000256" key="6">
    <source>
        <dbReference type="ARBA" id="ARBA00022989"/>
    </source>
</evidence>
<comment type="similarity">
    <text evidence="2">Belongs to the UPF0283 family.</text>
</comment>
<dbReference type="NCBIfam" id="TIGR01620">
    <property type="entry name" value="hyp_HI0043"/>
    <property type="match status" value="1"/>
</dbReference>
<evidence type="ECO:0000256" key="3">
    <source>
        <dbReference type="ARBA" id="ARBA00022475"/>
    </source>
</evidence>
<dbReference type="PANTHER" id="PTHR39342">
    <property type="entry name" value="UPF0283 MEMBRANE PROTEIN YCJF"/>
    <property type="match status" value="1"/>
</dbReference>
<dbReference type="Pfam" id="PF05128">
    <property type="entry name" value="DUF697"/>
    <property type="match status" value="1"/>
</dbReference>
<feature type="transmembrane region" description="Helical" evidence="8">
    <location>
        <begin position="51"/>
        <end position="72"/>
    </location>
</feature>
<keyword evidence="3" id="KW-1003">Cell membrane</keyword>
<keyword evidence="6 8" id="KW-1133">Transmembrane helix</keyword>
<comment type="subcellular location">
    <subcellularLocation>
        <location evidence="1">Cell inner membrane</location>
        <topology evidence="1">Multi-pass membrane protein</topology>
    </subcellularLocation>
</comment>
<dbReference type="EMBL" id="PIQA01000001">
    <property type="protein sequence ID" value="RUO67540.1"/>
    <property type="molecule type" value="Genomic_DNA"/>
</dbReference>